<dbReference type="CDD" id="cd03419">
    <property type="entry name" value="GRX_GRXh_1_2_like"/>
    <property type="match status" value="2"/>
</dbReference>
<feature type="domain" description="Glutaredoxin" evidence="5">
    <location>
        <begin position="14"/>
        <end position="75"/>
    </location>
</feature>
<gene>
    <name evidence="6" type="ORF">SADUNF_Sadunf02G0158100</name>
</gene>
<comment type="subcellular location">
    <subcellularLocation>
        <location evidence="1">Cytoplasm</location>
    </subcellularLocation>
</comment>
<organism evidence="6 7">
    <name type="scientific">Salix dunnii</name>
    <dbReference type="NCBI Taxonomy" id="1413687"/>
    <lineage>
        <taxon>Eukaryota</taxon>
        <taxon>Viridiplantae</taxon>
        <taxon>Streptophyta</taxon>
        <taxon>Embryophyta</taxon>
        <taxon>Tracheophyta</taxon>
        <taxon>Spermatophyta</taxon>
        <taxon>Magnoliopsida</taxon>
        <taxon>eudicotyledons</taxon>
        <taxon>Gunneridae</taxon>
        <taxon>Pentapetalae</taxon>
        <taxon>rosids</taxon>
        <taxon>fabids</taxon>
        <taxon>Malpighiales</taxon>
        <taxon>Salicaceae</taxon>
        <taxon>Saliceae</taxon>
        <taxon>Salix</taxon>
    </lineage>
</organism>
<dbReference type="SUPFAM" id="SSF52833">
    <property type="entry name" value="Thioredoxin-like"/>
    <property type="match status" value="2"/>
</dbReference>
<comment type="similarity">
    <text evidence="2">Belongs to the glutaredoxin family. CC-type subfamily.</text>
</comment>
<dbReference type="InterPro" id="IPR014025">
    <property type="entry name" value="Glutaredoxin_subgr"/>
</dbReference>
<comment type="caution">
    <text evidence="6">The sequence shown here is derived from an EMBL/GenBank/DDBJ whole genome shotgun (WGS) entry which is preliminary data.</text>
</comment>
<dbReference type="Pfam" id="PF00462">
    <property type="entry name" value="Glutaredoxin"/>
    <property type="match status" value="2"/>
</dbReference>
<proteinExistence type="inferred from homology"/>
<protein>
    <recommendedName>
        <fullName evidence="5">Glutaredoxin domain-containing protein</fullName>
    </recommendedName>
</protein>
<dbReference type="GO" id="GO:0005737">
    <property type="term" value="C:cytoplasm"/>
    <property type="evidence" value="ECO:0007669"/>
    <property type="project" value="UniProtKB-SubCell"/>
</dbReference>
<accession>A0A835TID1</accession>
<evidence type="ECO:0000256" key="4">
    <source>
        <dbReference type="ARBA" id="ARBA00023284"/>
    </source>
</evidence>
<dbReference type="PROSITE" id="PS51354">
    <property type="entry name" value="GLUTAREDOXIN_2"/>
    <property type="match status" value="2"/>
</dbReference>
<dbReference type="InterPro" id="IPR002109">
    <property type="entry name" value="Glutaredoxin"/>
</dbReference>
<keyword evidence="3" id="KW-0963">Cytoplasm</keyword>
<dbReference type="OrthoDB" id="418495at2759"/>
<evidence type="ECO:0000313" key="6">
    <source>
        <dbReference type="EMBL" id="KAF9688064.1"/>
    </source>
</evidence>
<dbReference type="PANTHER" id="PTHR10168">
    <property type="entry name" value="GLUTAREDOXIN"/>
    <property type="match status" value="1"/>
</dbReference>
<reference evidence="6 7" key="1">
    <citation type="submission" date="2020-10" db="EMBL/GenBank/DDBJ databases">
        <title>Plant Genome Project.</title>
        <authorList>
            <person name="Zhang R.-G."/>
        </authorList>
    </citation>
    <scope>NUCLEOTIDE SEQUENCE [LARGE SCALE GENOMIC DNA]</scope>
    <source>
        <strain evidence="6">FAFU-HL-1</strain>
        <tissue evidence="6">Leaf</tissue>
    </source>
</reference>
<sequence>MDEVRDLASKNAAVIFTKSSCCMCHSIKTLFYELGASPAIHELDREANGREMERALRVVGCNPTVPAVFIGGKWVGSAKDVLSLHLDGSLKKMLMEAKAIWTTWNRVSHGRGLEGIMQVGGRSTKNRSHRKPPRSQSFNKRIQRGLIAESDSKFLGLIRSSNYMDKVMGLASEKGVVIFSKSSCCLCYAVKILFREIGVDPLVHEIDQDPEGREMERALTRLGCNAPVPAVFIGGKLMGSTNEVMSLHLSGSLIPMLKPYQN</sequence>
<evidence type="ECO:0000256" key="1">
    <source>
        <dbReference type="ARBA" id="ARBA00004496"/>
    </source>
</evidence>
<keyword evidence="7" id="KW-1185">Reference proteome</keyword>
<dbReference type="NCBIfam" id="TIGR02189">
    <property type="entry name" value="GlrX-like_plant"/>
    <property type="match status" value="2"/>
</dbReference>
<dbReference type="InterPro" id="IPR036249">
    <property type="entry name" value="Thioredoxin-like_sf"/>
</dbReference>
<evidence type="ECO:0000259" key="5">
    <source>
        <dbReference type="Pfam" id="PF00462"/>
    </source>
</evidence>
<dbReference type="EMBL" id="JADGMS010000002">
    <property type="protein sequence ID" value="KAF9688064.1"/>
    <property type="molecule type" value="Genomic_DNA"/>
</dbReference>
<dbReference type="Gene3D" id="3.40.30.10">
    <property type="entry name" value="Glutaredoxin"/>
    <property type="match status" value="2"/>
</dbReference>
<evidence type="ECO:0000256" key="2">
    <source>
        <dbReference type="ARBA" id="ARBA00007568"/>
    </source>
</evidence>
<dbReference type="Proteomes" id="UP000657918">
    <property type="component" value="Unassembled WGS sequence"/>
</dbReference>
<dbReference type="FunFam" id="3.40.30.10:FF:000028">
    <property type="entry name" value="Glutaredoxin family protein"/>
    <property type="match status" value="1"/>
</dbReference>
<dbReference type="AlphaFoldDB" id="A0A835TID1"/>
<dbReference type="PRINTS" id="PR00160">
    <property type="entry name" value="GLUTAREDOXIN"/>
</dbReference>
<name>A0A835TID1_9ROSI</name>
<keyword evidence="4" id="KW-0676">Redox-active center</keyword>
<evidence type="ECO:0000256" key="3">
    <source>
        <dbReference type="ARBA" id="ARBA00022490"/>
    </source>
</evidence>
<evidence type="ECO:0000313" key="7">
    <source>
        <dbReference type="Proteomes" id="UP000657918"/>
    </source>
</evidence>
<feature type="domain" description="Glutaredoxin" evidence="5">
    <location>
        <begin position="176"/>
        <end position="237"/>
    </location>
</feature>
<dbReference type="InterPro" id="IPR011905">
    <property type="entry name" value="GlrX-like_pln_2"/>
</dbReference>